<reference evidence="2 3" key="1">
    <citation type="submission" date="2022-02" db="EMBL/GenBank/DDBJ databases">
        <title>Shinella B3.7 sp. nov., isolated from Sediment (Zhairuo Island).</title>
        <authorList>
            <person name="Chen G."/>
        </authorList>
    </citation>
    <scope>NUCLEOTIDE SEQUENCE [LARGE SCALE GENOMIC DNA]</scope>
    <source>
        <strain evidence="2 3">B3.7</strain>
    </source>
</reference>
<name>A0ABT0CPL5_9HYPH</name>
<dbReference type="RefSeq" id="WP_241601952.1">
    <property type="nucleotide sequence ID" value="NZ_JAKVIN010000006.1"/>
</dbReference>
<proteinExistence type="predicted"/>
<feature type="signal peptide" evidence="1">
    <location>
        <begin position="1"/>
        <end position="21"/>
    </location>
</feature>
<dbReference type="SUPFAM" id="SSF52266">
    <property type="entry name" value="SGNH hydrolase"/>
    <property type="match status" value="1"/>
</dbReference>
<keyword evidence="1" id="KW-0732">Signal</keyword>
<dbReference type="EMBL" id="JAKVIN010000006">
    <property type="protein sequence ID" value="MCJ8150522.1"/>
    <property type="molecule type" value="Genomic_DNA"/>
</dbReference>
<protein>
    <submittedName>
        <fullName evidence="2">DUF459 domain-containing protein</fullName>
    </submittedName>
</protein>
<feature type="chain" id="PRO_5046309607" evidence="1">
    <location>
        <begin position="22"/>
        <end position="382"/>
    </location>
</feature>
<comment type="caution">
    <text evidence="2">The sequence shown here is derived from an EMBL/GenBank/DDBJ whole genome shotgun (WGS) entry which is preliminary data.</text>
</comment>
<dbReference type="InterPro" id="IPR007407">
    <property type="entry name" value="DUF459"/>
</dbReference>
<dbReference type="InterPro" id="IPR036514">
    <property type="entry name" value="SGNH_hydro_sf"/>
</dbReference>
<dbReference type="Gene3D" id="3.40.50.1110">
    <property type="entry name" value="SGNH hydrolase"/>
    <property type="match status" value="1"/>
</dbReference>
<evidence type="ECO:0000256" key="1">
    <source>
        <dbReference type="SAM" id="SignalP"/>
    </source>
</evidence>
<dbReference type="Proteomes" id="UP001201844">
    <property type="component" value="Unassembled WGS sequence"/>
</dbReference>
<gene>
    <name evidence="2" type="ORF">MKI86_15325</name>
</gene>
<organism evidence="2 3">
    <name type="scientific">Shinella sedimenti</name>
    <dbReference type="NCBI Taxonomy" id="2919913"/>
    <lineage>
        <taxon>Bacteria</taxon>
        <taxon>Pseudomonadati</taxon>
        <taxon>Pseudomonadota</taxon>
        <taxon>Alphaproteobacteria</taxon>
        <taxon>Hyphomicrobiales</taxon>
        <taxon>Rhizobiaceae</taxon>
        <taxon>Shinella</taxon>
    </lineage>
</organism>
<dbReference type="Pfam" id="PF04311">
    <property type="entry name" value="DUF459"/>
    <property type="match status" value="1"/>
</dbReference>
<accession>A0ABT0CPL5</accession>
<keyword evidence="3" id="KW-1185">Reference proteome</keyword>
<evidence type="ECO:0000313" key="3">
    <source>
        <dbReference type="Proteomes" id="UP001201844"/>
    </source>
</evidence>
<dbReference type="CDD" id="cd01829">
    <property type="entry name" value="SGNH_hydrolase_peri2"/>
    <property type="match status" value="1"/>
</dbReference>
<evidence type="ECO:0000313" key="2">
    <source>
        <dbReference type="EMBL" id="MCJ8150522.1"/>
    </source>
</evidence>
<sequence length="382" mass="40897">MSMTIRIIRLGLALAVSASLAAPMATPAGAQERVERRSILEFLFGKKKPREVAPEPTIRKPRATVRKKRPATAVAKSPEPAPVEKLADAKVVLVVGDFIAGSLGDGLIEAFKTTPGIIVDKRTNGSSGLVRDDYYDWPASLPGLIAETKPALVVISLGANDRQQMTIAGEKEKFRSEAWTKEYETRVERIAAIAHEGNKPMLWMGMPAFQSSALTADMTTLNGIYRASAEKTGGTFVDIWDGFVDEGGKFVTSGSDINGQQVRLRGSDGINFTPAGKRKLAFYVEKEIRRILGDAAADGPSLQNDLKDLIVATPPVEDAEITKTQPISLSDPSLDGGTALLGAAAIKGNGKSLRDKLVEKGETADAPLGRVDDFRLNKSATP</sequence>